<feature type="region of interest" description="Disordered" evidence="1">
    <location>
        <begin position="559"/>
        <end position="684"/>
    </location>
</feature>
<sequence length="782" mass="82092">MAALVQGYPQQTGTVTVLQTRPSSAGGVLQSVPIQSAAQYMPGAAPRAHGHSSTTAVPGQYRGLVQQQHALRSLPNLGATSQWQQARAGRTSSASSLPSVQALDYLQPAMPAMAQPRYPTSASMTNLPSTSTMGAQMVPAIRDDSALAAPGARRGSASARPLPSSNASSSQSSAASTPTRPTPERYRRSSALRSDATTGASAAPASSGPQLQPAATALQNRPNSFVGAPFGSSVDDAALASGQSQEAAKRGRRRSMPALESGFPIHLLARDPRLPAEASRPKSAGANINRPTPDKKELLDIALRSAIVAPPSTSTSRNGSDSTASSTAAVAPEPVHADPETLGVANAPPRSSSADATASKRATNPSPLSKPVTMDAEAVGQPTAAEGSGKPSAPAPQSPESPAVKQLTAINEKRGRPKSKTSRLRRAFSFGSAAEFRKAADEADVESSGASKLHKDRDHHPKDAYDEEQARIAERQEAAGIGSSIYSGSRFFHGSTDNLSISSTASSASIMIRKMGHGMKKGTRSLARLFRPKASAVSAPPLEPTVLEDVPEPAVSLVTAEAERDQRAHGPSDVKAQGAGAGSSSHLERSSADVVKTHSPDPERTGSSGTDSSTPRKTIVGGEKERAEALASVRKGILKNRNGSTPSPRPPENKTSAFDLPKVPSISDSPNSSAPSTPNEDAQRRPGALAIGSEDYFVSALRLRQDLKSGSSTPQTVKRCATFSPRIVFFETWPSQEYDRRGEIATCNRLTPMLAQQIKEELNNFKMEMEVHENSKIYTHFF</sequence>
<dbReference type="RefSeq" id="XP_070870452.1">
    <property type="nucleotide sequence ID" value="XM_071007220.1"/>
</dbReference>
<feature type="compositionally biased region" description="Basic residues" evidence="1">
    <location>
        <begin position="415"/>
        <end position="426"/>
    </location>
</feature>
<feature type="compositionally biased region" description="Polar residues" evidence="1">
    <location>
        <begin position="605"/>
        <end position="616"/>
    </location>
</feature>
<feature type="compositionally biased region" description="Polar residues" evidence="1">
    <location>
        <begin position="349"/>
        <end position="367"/>
    </location>
</feature>
<comment type="caution">
    <text evidence="2">The sequence shown here is derived from an EMBL/GenBank/DDBJ whole genome shotgun (WGS) entry which is preliminary data.</text>
</comment>
<feature type="compositionally biased region" description="Low complexity" evidence="1">
    <location>
        <begin position="149"/>
        <end position="179"/>
    </location>
</feature>
<feature type="compositionally biased region" description="Basic and acidic residues" evidence="1">
    <location>
        <begin position="586"/>
        <end position="604"/>
    </location>
</feature>
<dbReference type="EMBL" id="JAZGUE010000001">
    <property type="protein sequence ID" value="KAL2271728.1"/>
    <property type="molecule type" value="Genomic_DNA"/>
</dbReference>
<dbReference type="GeneID" id="98121864"/>
<feature type="compositionally biased region" description="Low complexity" evidence="1">
    <location>
        <begin position="320"/>
        <end position="331"/>
    </location>
</feature>
<gene>
    <name evidence="2" type="ORF">VTJ83DRAFT_1099</name>
</gene>
<name>A0ABR4DN81_9PEZI</name>
<evidence type="ECO:0000256" key="1">
    <source>
        <dbReference type="SAM" id="MobiDB-lite"/>
    </source>
</evidence>
<feature type="compositionally biased region" description="Basic and acidic residues" evidence="1">
    <location>
        <begin position="561"/>
        <end position="572"/>
    </location>
</feature>
<evidence type="ECO:0000313" key="3">
    <source>
        <dbReference type="Proteomes" id="UP001600064"/>
    </source>
</evidence>
<dbReference type="Proteomes" id="UP001600064">
    <property type="component" value="Unassembled WGS sequence"/>
</dbReference>
<reference evidence="2 3" key="1">
    <citation type="journal article" date="2024" name="Commun. Biol.">
        <title>Comparative genomic analysis of thermophilic fungi reveals convergent evolutionary adaptations and gene losses.</title>
        <authorList>
            <person name="Steindorff A.S."/>
            <person name="Aguilar-Pontes M.V."/>
            <person name="Robinson A.J."/>
            <person name="Andreopoulos B."/>
            <person name="LaButti K."/>
            <person name="Kuo A."/>
            <person name="Mondo S."/>
            <person name="Riley R."/>
            <person name="Otillar R."/>
            <person name="Haridas S."/>
            <person name="Lipzen A."/>
            <person name="Grimwood J."/>
            <person name="Schmutz J."/>
            <person name="Clum A."/>
            <person name="Reid I.D."/>
            <person name="Moisan M.C."/>
            <person name="Butler G."/>
            <person name="Nguyen T.T.M."/>
            <person name="Dewar K."/>
            <person name="Conant G."/>
            <person name="Drula E."/>
            <person name="Henrissat B."/>
            <person name="Hansel C."/>
            <person name="Singer S."/>
            <person name="Hutchinson M.I."/>
            <person name="de Vries R.P."/>
            <person name="Natvig D.O."/>
            <person name="Powell A.J."/>
            <person name="Tsang A."/>
            <person name="Grigoriev I.V."/>
        </authorList>
    </citation>
    <scope>NUCLEOTIDE SEQUENCE [LARGE SCALE GENOMIC DNA]</scope>
    <source>
        <strain evidence="2 3">ATCC 22073</strain>
    </source>
</reference>
<organism evidence="2 3">
    <name type="scientific">Remersonia thermophila</name>
    <dbReference type="NCBI Taxonomy" id="72144"/>
    <lineage>
        <taxon>Eukaryota</taxon>
        <taxon>Fungi</taxon>
        <taxon>Dikarya</taxon>
        <taxon>Ascomycota</taxon>
        <taxon>Pezizomycotina</taxon>
        <taxon>Sordariomycetes</taxon>
        <taxon>Sordariomycetidae</taxon>
        <taxon>Sordariales</taxon>
        <taxon>Sordariales incertae sedis</taxon>
        <taxon>Remersonia</taxon>
    </lineage>
</organism>
<feature type="compositionally biased region" description="Low complexity" evidence="1">
    <location>
        <begin position="196"/>
        <end position="214"/>
    </location>
</feature>
<dbReference type="PANTHER" id="PTHR12751">
    <property type="entry name" value="PHOSPHATASE AND ACTIN REGULATOR PHACTR"/>
    <property type="match status" value="1"/>
</dbReference>
<feature type="region of interest" description="Disordered" evidence="1">
    <location>
        <begin position="309"/>
        <end position="466"/>
    </location>
</feature>
<dbReference type="PANTHER" id="PTHR12751:SF18">
    <property type="entry name" value="PHOSPHATASE AND ACTIN REGULATOR 1"/>
    <property type="match status" value="1"/>
</dbReference>
<accession>A0ABR4DN81</accession>
<evidence type="ECO:0008006" key="4">
    <source>
        <dbReference type="Google" id="ProtNLM"/>
    </source>
</evidence>
<feature type="region of interest" description="Disordered" evidence="1">
    <location>
        <begin position="238"/>
        <end position="267"/>
    </location>
</feature>
<feature type="region of interest" description="Disordered" evidence="1">
    <location>
        <begin position="149"/>
        <end position="214"/>
    </location>
</feature>
<feature type="compositionally biased region" description="Basic and acidic residues" evidence="1">
    <location>
        <begin position="453"/>
        <end position="466"/>
    </location>
</feature>
<evidence type="ECO:0000313" key="2">
    <source>
        <dbReference type="EMBL" id="KAL2271728.1"/>
    </source>
</evidence>
<protein>
    <recommendedName>
        <fullName evidence="4">Protein BNI4</fullName>
    </recommendedName>
</protein>
<feature type="compositionally biased region" description="Low complexity" evidence="1">
    <location>
        <begin position="664"/>
        <end position="678"/>
    </location>
</feature>
<keyword evidence="3" id="KW-1185">Reference proteome</keyword>
<proteinExistence type="predicted"/>